<evidence type="ECO:0000313" key="2">
    <source>
        <dbReference type="Proteomes" id="UP001632038"/>
    </source>
</evidence>
<reference evidence="2" key="1">
    <citation type="journal article" date="2024" name="IScience">
        <title>Strigolactones Initiate the Formation of Haustorium-like Structures in Castilleja.</title>
        <authorList>
            <person name="Buerger M."/>
            <person name="Peterson D."/>
            <person name="Chory J."/>
        </authorList>
    </citation>
    <scope>NUCLEOTIDE SEQUENCE [LARGE SCALE GENOMIC DNA]</scope>
</reference>
<dbReference type="AlphaFoldDB" id="A0ABD3D534"/>
<dbReference type="PANTHER" id="PTHR33924">
    <property type="entry name" value="CATION-TRANSPORTING ATPASE"/>
    <property type="match status" value="1"/>
</dbReference>
<keyword evidence="2" id="KW-1185">Reference proteome</keyword>
<organism evidence="1 2">
    <name type="scientific">Castilleja foliolosa</name>
    <dbReference type="NCBI Taxonomy" id="1961234"/>
    <lineage>
        <taxon>Eukaryota</taxon>
        <taxon>Viridiplantae</taxon>
        <taxon>Streptophyta</taxon>
        <taxon>Embryophyta</taxon>
        <taxon>Tracheophyta</taxon>
        <taxon>Spermatophyta</taxon>
        <taxon>Magnoliopsida</taxon>
        <taxon>eudicotyledons</taxon>
        <taxon>Gunneridae</taxon>
        <taxon>Pentapetalae</taxon>
        <taxon>asterids</taxon>
        <taxon>lamiids</taxon>
        <taxon>Lamiales</taxon>
        <taxon>Orobanchaceae</taxon>
        <taxon>Pedicularideae</taxon>
        <taxon>Castillejinae</taxon>
        <taxon>Castilleja</taxon>
    </lineage>
</organism>
<comment type="caution">
    <text evidence="1">The sequence shown here is derived from an EMBL/GenBank/DDBJ whole genome shotgun (WGS) entry which is preliminary data.</text>
</comment>
<accession>A0ABD3D534</accession>
<dbReference type="PANTHER" id="PTHR33924:SF1">
    <property type="entry name" value="DNA-DIRECTED RNA POLYMERASE SUBUNIT BETA"/>
    <property type="match status" value="1"/>
</dbReference>
<sequence>MDERNNSEGLTKSRSVLGDHQSTGFSEFSSLKGNVVSSISNITDENQSANLLKLSCCSVSNSLSSISNNNYLGNVNKTASKKFKGPNSADLEVGKMTNLIATEALSKASKENVVQFVNVKEEDEFSDEFSLGGSQSDDHNADNLVLSQCGSIGCTILPESQESTVIDVEKSVETKNVNGCTAVTNSVKACSCSFCTKAGYIWLDLNYQDIKARVSAMKKSQKEASIVAERIMRGKGIGKHGVERLSGVSGLESDLMYQWRSLFQHMVGVTEQESNQLEARLLQLNDLRDKCKMDLELIGATRSEKREG</sequence>
<proteinExistence type="predicted"/>
<dbReference type="Proteomes" id="UP001632038">
    <property type="component" value="Unassembled WGS sequence"/>
</dbReference>
<dbReference type="EMBL" id="JAVIJP010000025">
    <property type="protein sequence ID" value="KAL3637388.1"/>
    <property type="molecule type" value="Genomic_DNA"/>
</dbReference>
<protein>
    <submittedName>
        <fullName evidence="1">Uncharacterized protein</fullName>
    </submittedName>
</protein>
<evidence type="ECO:0000313" key="1">
    <source>
        <dbReference type="EMBL" id="KAL3637388.1"/>
    </source>
</evidence>
<name>A0ABD3D534_9LAMI</name>
<gene>
    <name evidence="1" type="ORF">CASFOL_018556</name>
</gene>